<evidence type="ECO:0000313" key="4">
    <source>
        <dbReference type="Proteomes" id="UP001159427"/>
    </source>
</evidence>
<feature type="non-terminal residue" evidence="3">
    <location>
        <position position="820"/>
    </location>
</feature>
<dbReference type="Pfam" id="PF00629">
    <property type="entry name" value="MAM"/>
    <property type="match status" value="5"/>
</dbReference>
<dbReference type="SUPFAM" id="SSF49899">
    <property type="entry name" value="Concanavalin A-like lectins/glucanases"/>
    <property type="match status" value="5"/>
</dbReference>
<reference evidence="3 4" key="1">
    <citation type="submission" date="2022-05" db="EMBL/GenBank/DDBJ databases">
        <authorList>
            <consortium name="Genoscope - CEA"/>
            <person name="William W."/>
        </authorList>
    </citation>
    <scope>NUCLEOTIDE SEQUENCE [LARGE SCALE GENOMIC DNA]</scope>
</reference>
<proteinExistence type="predicted"/>
<feature type="domain" description="MAM" evidence="2">
    <location>
        <begin position="1"/>
        <end position="138"/>
    </location>
</feature>
<feature type="domain" description="MAM" evidence="2">
    <location>
        <begin position="666"/>
        <end position="820"/>
    </location>
</feature>
<dbReference type="CDD" id="cd06263">
    <property type="entry name" value="MAM"/>
    <property type="match status" value="5"/>
</dbReference>
<name>A0ABN8SIB7_9CNID</name>
<dbReference type="Proteomes" id="UP001159427">
    <property type="component" value="Unassembled WGS sequence"/>
</dbReference>
<dbReference type="SMART" id="SM00137">
    <property type="entry name" value="MAM"/>
    <property type="match status" value="5"/>
</dbReference>
<feature type="compositionally biased region" description="Low complexity" evidence="1">
    <location>
        <begin position="10"/>
        <end position="19"/>
    </location>
</feature>
<feature type="domain" description="MAM" evidence="2">
    <location>
        <begin position="337"/>
        <end position="499"/>
    </location>
</feature>
<gene>
    <name evidence="3" type="ORF">PEVE_00019468</name>
</gene>
<dbReference type="PANTHER" id="PTHR23282">
    <property type="entry name" value="APICAL ENDOSOMAL GLYCOPROTEIN PRECURSOR"/>
    <property type="match status" value="1"/>
</dbReference>
<evidence type="ECO:0000256" key="1">
    <source>
        <dbReference type="SAM" id="MobiDB-lite"/>
    </source>
</evidence>
<organism evidence="3 4">
    <name type="scientific">Porites evermanni</name>
    <dbReference type="NCBI Taxonomy" id="104178"/>
    <lineage>
        <taxon>Eukaryota</taxon>
        <taxon>Metazoa</taxon>
        <taxon>Cnidaria</taxon>
        <taxon>Anthozoa</taxon>
        <taxon>Hexacorallia</taxon>
        <taxon>Scleractinia</taxon>
        <taxon>Fungiina</taxon>
        <taxon>Poritidae</taxon>
        <taxon>Porites</taxon>
    </lineage>
</organism>
<evidence type="ECO:0000259" key="2">
    <source>
        <dbReference type="PROSITE" id="PS50060"/>
    </source>
</evidence>
<feature type="domain" description="MAM" evidence="2">
    <location>
        <begin position="140"/>
        <end position="305"/>
    </location>
</feature>
<dbReference type="PRINTS" id="PR00020">
    <property type="entry name" value="MAMDOMAIN"/>
</dbReference>
<feature type="domain" description="MAM" evidence="2">
    <location>
        <begin position="537"/>
        <end position="664"/>
    </location>
</feature>
<keyword evidence="4" id="KW-1185">Reference proteome</keyword>
<dbReference type="InterPro" id="IPR000998">
    <property type="entry name" value="MAM_dom"/>
</dbReference>
<dbReference type="Gene3D" id="2.60.120.200">
    <property type="match status" value="5"/>
</dbReference>
<comment type="caution">
    <text evidence="3">The sequence shown here is derived from an EMBL/GenBank/DDBJ whole genome shotgun (WGS) entry which is preliminary data.</text>
</comment>
<dbReference type="PROSITE" id="PS50060">
    <property type="entry name" value="MAM_2"/>
    <property type="match status" value="5"/>
</dbReference>
<dbReference type="EMBL" id="CALNXI010002625">
    <property type="protein sequence ID" value="CAH3189513.1"/>
    <property type="molecule type" value="Genomic_DNA"/>
</dbReference>
<dbReference type="InterPro" id="IPR013320">
    <property type="entry name" value="ConA-like_dom_sf"/>
</dbReference>
<sequence length="820" mass="91412">SDDFDWTRQSGSTASSGTGPANDHTFGTAKGYYMYIETSSPRRPGDKAMLASPKYSSARGKCLQFWYHMYGSHIGTLNVYIKRIFLGRFTYSLSWSRSGNHGNQWWIAQVVFEGVRGKSFQGDIAIDDIVLNDGFCSSLKACSFEDVQMCGWTNEKSSDDFDWTRQSGSTASSGTGPANDHTFGTAKGYYMYIETSSPRRPGDKAMLASPKYSSARGKCLQFWYHMYGSHIGTLNVYIKRIFLGRFTYSLSWSRSGNHGNQWWIAQVTITSSSDYWLVFEGIRGSSYEGDIAIDDVELLDNSCPPPGDCNFEKDMSQFCKIYIKKNGKSFLTATVGFNCNFENNLCTWTQDKTDEFDWTRASGSTSSSSTGPSVDHTTGTSNGWYIYIETSSPRQPNDAAKLISSNVPGTTVSGGKCLSFWYHMYGADINTLRVFVRSGSVDTLLWTRTGTHGDVWLQAMITVNSRSRFQAVFEGIRGSSYEGDIAIDDVELLDNSCPPPGDCNFEKDMLNFHSCCFELLFRCFSYPTQFRCQCHLSDCNFEKDMCTWLNVPKSDDFDWLRRSGSTPSSNTGPSTDHTTSSSVVLCCTLSANGWYIYIETSSPRKPNDAAKLISSNVPGTTVSGGKCLSFWYHMYGADINTLRVYVRSGSVDTLLWTRTGTHGDVWLQAMITVNSRSRFQAGSGGSTASFGTGPANDHTFGTAKGYYMYIETSSPRRPGDKAMLASPKYSSARGRCLQFWYHMYGSHVGTLNVHIKRIFLGRVTYSLSWSRSGNHGNQWWIAQVTITSSSDYWLVFEGIRGSSYEGDIAIDDVELLDNSC</sequence>
<feature type="non-terminal residue" evidence="3">
    <location>
        <position position="1"/>
    </location>
</feature>
<protein>
    <recommendedName>
        <fullName evidence="2">MAM domain-containing protein</fullName>
    </recommendedName>
</protein>
<feature type="region of interest" description="Disordered" evidence="1">
    <location>
        <begin position="1"/>
        <end position="23"/>
    </location>
</feature>
<evidence type="ECO:0000313" key="3">
    <source>
        <dbReference type="EMBL" id="CAH3189513.1"/>
    </source>
</evidence>
<dbReference type="InterPro" id="IPR051560">
    <property type="entry name" value="MAM_domain-containing"/>
</dbReference>
<accession>A0ABN8SIB7</accession>
<dbReference type="PANTHER" id="PTHR23282:SF148">
    <property type="entry name" value="MAM DOMAIN-CONTAINING PROTEIN"/>
    <property type="match status" value="1"/>
</dbReference>